<dbReference type="EMBL" id="JAPDPI010000015">
    <property type="protein sequence ID" value="MCW3805772.1"/>
    <property type="molecule type" value="Genomic_DNA"/>
</dbReference>
<dbReference type="SUPFAM" id="SSF52266">
    <property type="entry name" value="SGNH hydrolase"/>
    <property type="match status" value="1"/>
</dbReference>
<dbReference type="AlphaFoldDB" id="A0AAE3MEV1"/>
<dbReference type="InterPro" id="IPR001087">
    <property type="entry name" value="GDSL"/>
</dbReference>
<proteinExistence type="predicted"/>
<accession>A0AAE3MEV1</accession>
<dbReference type="Proteomes" id="UP001207408">
    <property type="component" value="Unassembled WGS sequence"/>
</dbReference>
<sequence length="452" mass="48206">MQKIKYIGISLCTLLFTQCEVQYNDFKPSNGEADFTTFVALGDSYTAGYTDGALGKKGQENGFSYILAKQLEQVGSTGFIQPLVESEKSVGSTEIAPGVMNGYYELQGSGSSLTPVPTVGDMGIFTERVYDANGPVQNLGVPGAKVSHLLAPGYGTMNPYFWRFASDAASTSVVADAIAQNPTFVSLWIGGNDVLTYALAGGEADEITAPEAFGQYMQTVAASLFSNGTKGVIANVPDINDLPYISTIPYNALFIDKATADLLNAAYAQYNVASDMMGLPKIEFKSGFNALVIADEEYAHPGKIRQIKAGEKVLLPALSSIKNSEIGWGSKVAIPEDYVLDETEIAGIATATVAYNNTIKAIANSQDYNLAFVDLNALMNKVSNEVFVVDGIEYTSTFVTGGVFSLDGIHATGRGSAIIANEFIKAINEKYNCNIPEAAVNEYSAVEFPDVE</sequence>
<protein>
    <submittedName>
        <fullName evidence="1">SGNH/GDSL hydrolase family protein</fullName>
    </submittedName>
</protein>
<dbReference type="InterPro" id="IPR036514">
    <property type="entry name" value="SGNH_hydro_sf"/>
</dbReference>
<dbReference type="Gene3D" id="3.40.50.1110">
    <property type="entry name" value="SGNH hydrolase"/>
    <property type="match status" value="2"/>
</dbReference>
<evidence type="ECO:0000313" key="1">
    <source>
        <dbReference type="EMBL" id="MCW3805772.1"/>
    </source>
</evidence>
<keyword evidence="2" id="KW-1185">Reference proteome</keyword>
<dbReference type="RefSeq" id="WP_301199138.1">
    <property type="nucleotide sequence ID" value="NZ_JAPDPI010000015.1"/>
</dbReference>
<evidence type="ECO:0000313" key="2">
    <source>
        <dbReference type="Proteomes" id="UP001207408"/>
    </source>
</evidence>
<gene>
    <name evidence="1" type="ORF">OM074_09040</name>
</gene>
<name>A0AAE3MEV1_9BACT</name>
<dbReference type="GO" id="GO:0016788">
    <property type="term" value="F:hydrolase activity, acting on ester bonds"/>
    <property type="evidence" value="ECO:0007669"/>
    <property type="project" value="InterPro"/>
</dbReference>
<dbReference type="Pfam" id="PF00657">
    <property type="entry name" value="Lipase_GDSL"/>
    <property type="match status" value="1"/>
</dbReference>
<comment type="caution">
    <text evidence="1">The sequence shown here is derived from an EMBL/GenBank/DDBJ whole genome shotgun (WGS) entry which is preliminary data.</text>
</comment>
<reference evidence="1" key="1">
    <citation type="submission" date="2022-10" db="EMBL/GenBank/DDBJ databases">
        <authorList>
            <person name="Yu W.X."/>
        </authorList>
    </citation>
    <scope>NUCLEOTIDE SEQUENCE</scope>
    <source>
        <strain evidence="1">D04</strain>
    </source>
</reference>
<organism evidence="1 2">
    <name type="scientific">Plebeiibacterium marinum</name>
    <dbReference type="NCBI Taxonomy" id="2992111"/>
    <lineage>
        <taxon>Bacteria</taxon>
        <taxon>Pseudomonadati</taxon>
        <taxon>Bacteroidota</taxon>
        <taxon>Bacteroidia</taxon>
        <taxon>Marinilabiliales</taxon>
        <taxon>Marinilabiliaceae</taxon>
        <taxon>Plebeiibacterium</taxon>
    </lineage>
</organism>
<keyword evidence="1" id="KW-0378">Hydrolase</keyword>